<dbReference type="RefSeq" id="WP_286266099.1">
    <property type="nucleotide sequence ID" value="NZ_AP028056.1"/>
</dbReference>
<proteinExistence type="predicted"/>
<dbReference type="InterPro" id="IPR019734">
    <property type="entry name" value="TPR_rpt"/>
</dbReference>
<dbReference type="AlphaFoldDB" id="A0AAN0MIE0"/>
<feature type="repeat" description="TPR" evidence="1">
    <location>
        <begin position="169"/>
        <end position="202"/>
    </location>
</feature>
<dbReference type="PROSITE" id="PS50005">
    <property type="entry name" value="TPR"/>
    <property type="match status" value="1"/>
</dbReference>
<dbReference type="EMBL" id="AP028056">
    <property type="protein sequence ID" value="BEH03523.1"/>
    <property type="molecule type" value="Genomic_DNA"/>
</dbReference>
<dbReference type="Pfam" id="PF14561">
    <property type="entry name" value="TPR_20"/>
    <property type="match status" value="1"/>
</dbReference>
<dbReference type="Gene3D" id="1.25.40.10">
    <property type="entry name" value="Tetratricopeptide repeat domain"/>
    <property type="match status" value="1"/>
</dbReference>
<dbReference type="KEGG" id="broo:brsh051_28040"/>
<dbReference type="GO" id="GO:0006950">
    <property type="term" value="P:response to stress"/>
    <property type="evidence" value="ECO:0007669"/>
    <property type="project" value="UniProtKB-ARBA"/>
</dbReference>
<sequence>MNADQSFSRPGAIDLSSLTASAATQPPASAGGSYVLEVTEAVFEQVAQQSMQYPVILVFVSGGDRSSQQVATDLAELVNGLGGRMVLGVVDVAAQARIAQALGVQAVPTAVALIGGQLAPLFQGTRDKADIKALLDQVAQIAVANGLTGRAQPQAAAPAPEQTNGEPAVDPRFAAADEALQAGDFAKAVQEFDKLLKANPRDSEAQAGRAQASLLLRTAEVDPAAIAKADAAPDDIDLQLAAADLELVTGHAEQAFTRLVNLVRRTSGDEREQVRVRLVELFETADPADPAVTKARRALSMALF</sequence>
<dbReference type="InterPro" id="IPR013766">
    <property type="entry name" value="Thioredoxin_domain"/>
</dbReference>
<reference evidence="3" key="1">
    <citation type="journal article" date="2024" name="Int. J. Syst. Evol. Microbiol.">
        <title>Brooklawnia propionicigenes sp. nov., a facultatively anaerobic, propionate-producing bacterium isolated from a methanogenic reactor treating waste from cattle farms.</title>
        <authorList>
            <person name="Akita Y."/>
            <person name="Ueki A."/>
            <person name="Tonouchi A."/>
            <person name="Sugawara Y."/>
            <person name="Honma S."/>
            <person name="Kaku N."/>
            <person name="Ueki K."/>
        </authorList>
    </citation>
    <scope>NUCLEOTIDE SEQUENCE</scope>
    <source>
        <strain evidence="3">SH051</strain>
    </source>
</reference>
<accession>A0AAN0MIE0</accession>
<dbReference type="SUPFAM" id="SSF48452">
    <property type="entry name" value="TPR-like"/>
    <property type="match status" value="1"/>
</dbReference>
<dbReference type="Proteomes" id="UP001431656">
    <property type="component" value="Chromosome"/>
</dbReference>
<evidence type="ECO:0000313" key="3">
    <source>
        <dbReference type="EMBL" id="BEH03523.1"/>
    </source>
</evidence>
<keyword evidence="1" id="KW-0802">TPR repeat</keyword>
<evidence type="ECO:0000313" key="4">
    <source>
        <dbReference type="Proteomes" id="UP001431656"/>
    </source>
</evidence>
<dbReference type="Gene3D" id="3.40.30.10">
    <property type="entry name" value="Glutaredoxin"/>
    <property type="match status" value="1"/>
</dbReference>
<evidence type="ECO:0000256" key="1">
    <source>
        <dbReference type="PROSITE-ProRule" id="PRU00339"/>
    </source>
</evidence>
<name>A0AAN0MIE0_9ACTN</name>
<keyword evidence="4" id="KW-1185">Reference proteome</keyword>
<evidence type="ECO:0000259" key="2">
    <source>
        <dbReference type="Pfam" id="PF00085"/>
    </source>
</evidence>
<dbReference type="Pfam" id="PF00085">
    <property type="entry name" value="Thioredoxin"/>
    <property type="match status" value="1"/>
</dbReference>
<dbReference type="SUPFAM" id="SSF52833">
    <property type="entry name" value="Thioredoxin-like"/>
    <property type="match status" value="1"/>
</dbReference>
<organism evidence="3 4">
    <name type="scientific">Brooklawnia propionicigenes</name>
    <dbReference type="NCBI Taxonomy" id="3041175"/>
    <lineage>
        <taxon>Bacteria</taxon>
        <taxon>Bacillati</taxon>
        <taxon>Actinomycetota</taxon>
        <taxon>Actinomycetes</taxon>
        <taxon>Propionibacteriales</taxon>
        <taxon>Propionibacteriaceae</taxon>
        <taxon>Brooklawnia</taxon>
    </lineage>
</organism>
<feature type="domain" description="Thioredoxin" evidence="2">
    <location>
        <begin position="35"/>
        <end position="136"/>
    </location>
</feature>
<dbReference type="InterPro" id="IPR036249">
    <property type="entry name" value="Thioredoxin-like_sf"/>
</dbReference>
<protein>
    <submittedName>
        <fullName evidence="3">Tetratricopeptide repeat protein</fullName>
    </submittedName>
</protein>
<gene>
    <name evidence="3" type="ORF">brsh051_28040</name>
</gene>
<dbReference type="InterPro" id="IPR011990">
    <property type="entry name" value="TPR-like_helical_dom_sf"/>
</dbReference>